<dbReference type="Gene3D" id="3.40.50.300">
    <property type="entry name" value="P-loop containing nucleotide triphosphate hydrolases"/>
    <property type="match status" value="1"/>
</dbReference>
<dbReference type="InterPro" id="IPR040632">
    <property type="entry name" value="Sulfotransfer_4"/>
</dbReference>
<organism evidence="1 2">
    <name type="scientific">Stylophora pistillata</name>
    <name type="common">Smooth cauliflower coral</name>
    <dbReference type="NCBI Taxonomy" id="50429"/>
    <lineage>
        <taxon>Eukaryota</taxon>
        <taxon>Metazoa</taxon>
        <taxon>Cnidaria</taxon>
        <taxon>Anthozoa</taxon>
        <taxon>Hexacorallia</taxon>
        <taxon>Scleractinia</taxon>
        <taxon>Astrocoeniina</taxon>
        <taxon>Pocilloporidae</taxon>
        <taxon>Stylophora</taxon>
    </lineage>
</organism>
<accession>A0A2B4SBS1</accession>
<protein>
    <submittedName>
        <fullName evidence="1">Uncharacterized protein</fullName>
    </submittedName>
</protein>
<dbReference type="EMBL" id="LSMT01000125">
    <property type="protein sequence ID" value="PFX26483.1"/>
    <property type="molecule type" value="Genomic_DNA"/>
</dbReference>
<dbReference type="STRING" id="50429.A0A2B4SBS1"/>
<evidence type="ECO:0000313" key="1">
    <source>
        <dbReference type="EMBL" id="PFX26483.1"/>
    </source>
</evidence>
<comment type="caution">
    <text evidence="1">The sequence shown here is derived from an EMBL/GenBank/DDBJ whole genome shotgun (WGS) entry which is preliminary data.</text>
</comment>
<keyword evidence="2" id="KW-1185">Reference proteome</keyword>
<name>A0A2B4SBS1_STYPI</name>
<dbReference type="Proteomes" id="UP000225706">
    <property type="component" value="Unassembled WGS sequence"/>
</dbReference>
<dbReference type="InterPro" id="IPR027417">
    <property type="entry name" value="P-loop_NTPase"/>
</dbReference>
<dbReference type="PANTHER" id="PTHR36978:SF4">
    <property type="entry name" value="P-LOOP CONTAINING NUCLEOSIDE TRIPHOSPHATE HYDROLASE PROTEIN"/>
    <property type="match status" value="1"/>
</dbReference>
<reference evidence="2" key="1">
    <citation type="journal article" date="2017" name="bioRxiv">
        <title>Comparative analysis of the genomes of Stylophora pistillata and Acropora digitifera provides evidence for extensive differences between species of corals.</title>
        <authorList>
            <person name="Voolstra C.R."/>
            <person name="Li Y."/>
            <person name="Liew Y.J."/>
            <person name="Baumgarten S."/>
            <person name="Zoccola D."/>
            <person name="Flot J.-F."/>
            <person name="Tambutte S."/>
            <person name="Allemand D."/>
            <person name="Aranda M."/>
        </authorList>
    </citation>
    <scope>NUCLEOTIDE SEQUENCE [LARGE SCALE GENOMIC DNA]</scope>
</reference>
<dbReference type="AlphaFoldDB" id="A0A2B4SBS1"/>
<gene>
    <name evidence="1" type="ORF">AWC38_SpisGene8852</name>
</gene>
<dbReference type="PANTHER" id="PTHR36978">
    <property type="entry name" value="P-LOOP CONTAINING NUCLEOTIDE TRIPHOSPHATE HYDROLASE"/>
    <property type="match status" value="1"/>
</dbReference>
<dbReference type="Pfam" id="PF17784">
    <property type="entry name" value="Sulfotransfer_4"/>
    <property type="match status" value="1"/>
</dbReference>
<evidence type="ECO:0000313" key="2">
    <source>
        <dbReference type="Proteomes" id="UP000225706"/>
    </source>
</evidence>
<sequence>MYDDVDAVAGLPASAWFQEIYEAFPDAKVILALRDNEEVWVRSLSKQIQFINTTDGFLTKISLSWLAPFLGSIFAPSEKARSLKENLLVQQMIMASYGSLNWKSTELFKKKYREHNQRVQAVVPKEKLLIFNVKQDIIMFENQTASRLAENALQVQSSREPSTISFVAISSFRDWNIPGINV</sequence>
<dbReference type="OrthoDB" id="408152at2759"/>
<proteinExistence type="predicted"/>